<keyword evidence="8" id="KW-0560">Oxidoreductase</keyword>
<evidence type="ECO:0000256" key="7">
    <source>
        <dbReference type="ARBA" id="ARBA00022915"/>
    </source>
</evidence>
<evidence type="ECO:0000256" key="2">
    <source>
        <dbReference type="ARBA" id="ARBA00011738"/>
    </source>
</evidence>
<sequence>MMVRVLHERNFPMSTLKLLASKRSAGTDIYFKTGRQMEKFTVEVLSENSLKDCDIALFSAGSQVSKTAAPLAISEGCYVVDNSSAWRMDPGVPLIVPEVNPSDIAKYWEHGKTGLIANPNCSTIQMVVALSPIHKEVGIKRIVVSTYQSVSGTGQKGVDELEKQMESWHIAHSILLSKAVKFWYMENSIRAEDKVYPYPILSNCIPHIDEFLPDGYTKEEMKMINETRKILSEPKMAITATCVRVPVFYGHAESVNFQTERSISTKDLRDLLSASAGVTVMDDPAETKYPTQMQARYKDEVFVGRIRKDRSAKNSFNMWVVADNLRKGAATNAVQIAELLLKEHL</sequence>
<evidence type="ECO:0000256" key="6">
    <source>
        <dbReference type="ARBA" id="ARBA00022857"/>
    </source>
</evidence>
<dbReference type="GO" id="GO:0009089">
    <property type="term" value="P:lysine biosynthetic process via diaminopimelate"/>
    <property type="evidence" value="ECO:0007669"/>
    <property type="project" value="UniProtKB-UniRule"/>
</dbReference>
<proteinExistence type="inferred from homology"/>
<keyword evidence="7" id="KW-0220">Diaminopimelate biosynthesis</keyword>
<protein>
    <recommendedName>
        <fullName evidence="3 12">Aspartate-semialdehyde dehydrogenase</fullName>
        <ecNumber evidence="3 12">1.2.1.11</ecNumber>
    </recommendedName>
</protein>
<evidence type="ECO:0000256" key="13">
    <source>
        <dbReference type="PIRSR" id="PIRSR000148-1"/>
    </source>
</evidence>
<dbReference type="GO" id="GO:0051287">
    <property type="term" value="F:NAD binding"/>
    <property type="evidence" value="ECO:0007669"/>
    <property type="project" value="InterPro"/>
</dbReference>
<dbReference type="GO" id="GO:0046983">
    <property type="term" value="F:protein dimerization activity"/>
    <property type="evidence" value="ECO:0007669"/>
    <property type="project" value="InterPro"/>
</dbReference>
<comment type="similarity">
    <text evidence="1">Belongs to the aspartate-semialdehyde dehydrogenase family.</text>
</comment>
<reference evidence="15 16" key="1">
    <citation type="journal article" date="2016" name="Nat. Commun.">
        <title>Thousands of microbial genomes shed light on interconnected biogeochemical processes in an aquifer system.</title>
        <authorList>
            <person name="Anantharaman K."/>
            <person name="Brown C.T."/>
            <person name="Hug L.A."/>
            <person name="Sharon I."/>
            <person name="Castelle C.J."/>
            <person name="Probst A.J."/>
            <person name="Thomas B.C."/>
            <person name="Singh A."/>
            <person name="Wilkins M.J."/>
            <person name="Karaoz U."/>
            <person name="Brodie E.L."/>
            <person name="Williams K.H."/>
            <person name="Hubbard S.S."/>
            <person name="Banfield J.F."/>
        </authorList>
    </citation>
    <scope>NUCLEOTIDE SEQUENCE [LARGE SCALE GENOMIC DNA]</scope>
</reference>
<evidence type="ECO:0000256" key="12">
    <source>
        <dbReference type="NCBIfam" id="TIGR01296"/>
    </source>
</evidence>
<feature type="active site" description="Proton acceptor" evidence="13">
    <location>
        <position position="251"/>
    </location>
</feature>
<dbReference type="CDD" id="cd02316">
    <property type="entry name" value="VcASADH2_like_N"/>
    <property type="match status" value="1"/>
</dbReference>
<evidence type="ECO:0000256" key="8">
    <source>
        <dbReference type="ARBA" id="ARBA00023002"/>
    </source>
</evidence>
<keyword evidence="9" id="KW-0457">Lysine biosynthesis</keyword>
<gene>
    <name evidence="15" type="ORF">A2919_00980</name>
</gene>
<dbReference type="NCBIfam" id="NF011456">
    <property type="entry name" value="PRK14874.1"/>
    <property type="match status" value="1"/>
</dbReference>
<comment type="caution">
    <text evidence="15">The sequence shown here is derived from an EMBL/GenBank/DDBJ whole genome shotgun (WGS) entry which is preliminary data.</text>
</comment>
<evidence type="ECO:0000256" key="9">
    <source>
        <dbReference type="ARBA" id="ARBA00023154"/>
    </source>
</evidence>
<dbReference type="Pfam" id="PF02774">
    <property type="entry name" value="Semialdhyde_dhC"/>
    <property type="match status" value="1"/>
</dbReference>
<dbReference type="Gene3D" id="3.30.360.10">
    <property type="entry name" value="Dihydrodipicolinate Reductase, domain 2"/>
    <property type="match status" value="1"/>
</dbReference>
<evidence type="ECO:0000256" key="4">
    <source>
        <dbReference type="ARBA" id="ARBA00022605"/>
    </source>
</evidence>
<dbReference type="PANTHER" id="PTHR46278">
    <property type="entry name" value="DEHYDROGENASE, PUTATIVE-RELATED"/>
    <property type="match status" value="1"/>
</dbReference>
<evidence type="ECO:0000313" key="16">
    <source>
        <dbReference type="Proteomes" id="UP000178835"/>
    </source>
</evidence>
<dbReference type="InterPro" id="IPR012280">
    <property type="entry name" value="Semialdhyde_DH_dimer_dom"/>
</dbReference>
<dbReference type="GO" id="GO:0009097">
    <property type="term" value="P:isoleucine biosynthetic process"/>
    <property type="evidence" value="ECO:0007669"/>
    <property type="project" value="UniProtKB-UniRule"/>
</dbReference>
<keyword evidence="10" id="KW-0486">Methionine biosynthesis</keyword>
<dbReference type="EMBL" id="MHOH01000005">
    <property type="protein sequence ID" value="OGZ61176.1"/>
    <property type="molecule type" value="Genomic_DNA"/>
</dbReference>
<keyword evidence="5" id="KW-0791">Threonine biosynthesis</keyword>
<dbReference type="SMART" id="SM00859">
    <property type="entry name" value="Semialdhyde_dh"/>
    <property type="match status" value="1"/>
</dbReference>
<evidence type="ECO:0000256" key="1">
    <source>
        <dbReference type="ARBA" id="ARBA00010584"/>
    </source>
</evidence>
<comment type="catalytic activity">
    <reaction evidence="11">
        <text>L-aspartate 4-semialdehyde + phosphate + NADP(+) = 4-phospho-L-aspartate + NADPH + H(+)</text>
        <dbReference type="Rhea" id="RHEA:24284"/>
        <dbReference type="ChEBI" id="CHEBI:15378"/>
        <dbReference type="ChEBI" id="CHEBI:43474"/>
        <dbReference type="ChEBI" id="CHEBI:57535"/>
        <dbReference type="ChEBI" id="CHEBI:57783"/>
        <dbReference type="ChEBI" id="CHEBI:58349"/>
        <dbReference type="ChEBI" id="CHEBI:537519"/>
        <dbReference type="EC" id="1.2.1.11"/>
    </reaction>
</comment>
<dbReference type="EC" id="1.2.1.11" evidence="3 12"/>
<dbReference type="Gene3D" id="3.40.50.720">
    <property type="entry name" value="NAD(P)-binding Rossmann-like Domain"/>
    <property type="match status" value="1"/>
</dbReference>
<dbReference type="CDD" id="cd18131">
    <property type="entry name" value="ASADH_C_bac_euk_like"/>
    <property type="match status" value="1"/>
</dbReference>
<evidence type="ECO:0000256" key="11">
    <source>
        <dbReference type="ARBA" id="ARBA00047891"/>
    </source>
</evidence>
<evidence type="ECO:0000313" key="15">
    <source>
        <dbReference type="EMBL" id="OGZ61176.1"/>
    </source>
</evidence>
<dbReference type="PANTHER" id="PTHR46278:SF2">
    <property type="entry name" value="ASPARTATE-SEMIALDEHYDE DEHYDROGENASE"/>
    <property type="match status" value="1"/>
</dbReference>
<name>A0A1G2HFB1_9BACT</name>
<dbReference type="InterPro" id="IPR000534">
    <property type="entry name" value="Semialdehyde_DH_NAD-bd"/>
</dbReference>
<dbReference type="SUPFAM" id="SSF51735">
    <property type="entry name" value="NAD(P)-binding Rossmann-fold domains"/>
    <property type="match status" value="1"/>
</dbReference>
<evidence type="ECO:0000259" key="14">
    <source>
        <dbReference type="SMART" id="SM00859"/>
    </source>
</evidence>
<accession>A0A1G2HFB1</accession>
<dbReference type="SUPFAM" id="SSF55347">
    <property type="entry name" value="Glyceraldehyde-3-phosphate dehydrogenase-like, C-terminal domain"/>
    <property type="match status" value="1"/>
</dbReference>
<dbReference type="NCBIfam" id="TIGR01296">
    <property type="entry name" value="asd_B"/>
    <property type="match status" value="1"/>
</dbReference>
<dbReference type="GO" id="GO:0050661">
    <property type="term" value="F:NADP binding"/>
    <property type="evidence" value="ECO:0007669"/>
    <property type="project" value="InterPro"/>
</dbReference>
<feature type="active site" description="Acyl-thioester intermediate" evidence="13">
    <location>
        <position position="121"/>
    </location>
</feature>
<dbReference type="GO" id="GO:0019877">
    <property type="term" value="P:diaminopimelate biosynthetic process"/>
    <property type="evidence" value="ECO:0007669"/>
    <property type="project" value="UniProtKB-KW"/>
</dbReference>
<dbReference type="AlphaFoldDB" id="A0A1G2HFB1"/>
<keyword evidence="4" id="KW-0028">Amino-acid biosynthesis</keyword>
<dbReference type="InterPro" id="IPR036291">
    <property type="entry name" value="NAD(P)-bd_dom_sf"/>
</dbReference>
<dbReference type="Pfam" id="PF01118">
    <property type="entry name" value="Semialdhyde_dh"/>
    <property type="match status" value="1"/>
</dbReference>
<dbReference type="GO" id="GO:0004073">
    <property type="term" value="F:aspartate-semialdehyde dehydrogenase activity"/>
    <property type="evidence" value="ECO:0007669"/>
    <property type="project" value="UniProtKB-UniRule"/>
</dbReference>
<evidence type="ECO:0000256" key="3">
    <source>
        <dbReference type="ARBA" id="ARBA00013120"/>
    </source>
</evidence>
<evidence type="ECO:0000256" key="5">
    <source>
        <dbReference type="ARBA" id="ARBA00022697"/>
    </source>
</evidence>
<organism evidence="15 16">
    <name type="scientific">Candidatus Spechtbacteria bacterium RIFCSPLOWO2_01_FULL_43_12</name>
    <dbReference type="NCBI Taxonomy" id="1802162"/>
    <lineage>
        <taxon>Bacteria</taxon>
        <taxon>Candidatus Spechtiibacteriota</taxon>
    </lineage>
</organism>
<feature type="domain" description="Semialdehyde dehydrogenase NAD-binding" evidence="14">
    <location>
        <begin position="2"/>
        <end position="107"/>
    </location>
</feature>
<dbReference type="PIRSF" id="PIRSF000148">
    <property type="entry name" value="ASA_dh"/>
    <property type="match status" value="1"/>
</dbReference>
<comment type="subunit">
    <text evidence="2">Homodimer.</text>
</comment>
<evidence type="ECO:0000256" key="10">
    <source>
        <dbReference type="ARBA" id="ARBA00023167"/>
    </source>
</evidence>
<dbReference type="Proteomes" id="UP000178835">
    <property type="component" value="Unassembled WGS sequence"/>
</dbReference>
<dbReference type="GO" id="GO:0009088">
    <property type="term" value="P:threonine biosynthetic process"/>
    <property type="evidence" value="ECO:0007669"/>
    <property type="project" value="UniProtKB-UniRule"/>
</dbReference>
<dbReference type="GO" id="GO:0009086">
    <property type="term" value="P:methionine biosynthetic process"/>
    <property type="evidence" value="ECO:0007669"/>
    <property type="project" value="UniProtKB-UniRule"/>
</dbReference>
<keyword evidence="6" id="KW-0521">NADP</keyword>
<dbReference type="InterPro" id="IPR005986">
    <property type="entry name" value="Asp_semialdehyde_DH_beta"/>
</dbReference>